<dbReference type="EMBL" id="FNFK01000016">
    <property type="protein sequence ID" value="SDK17628.1"/>
    <property type="molecule type" value="Genomic_DNA"/>
</dbReference>
<accession>A0A1G8ZRD9</accession>
<organism evidence="1 2">
    <name type="scientific">Alkalibacterium thalassium</name>
    <dbReference type="NCBI Taxonomy" id="426701"/>
    <lineage>
        <taxon>Bacteria</taxon>
        <taxon>Bacillati</taxon>
        <taxon>Bacillota</taxon>
        <taxon>Bacilli</taxon>
        <taxon>Lactobacillales</taxon>
        <taxon>Carnobacteriaceae</taxon>
        <taxon>Alkalibacterium</taxon>
    </lineage>
</organism>
<keyword evidence="2" id="KW-1185">Reference proteome</keyword>
<dbReference type="InterPro" id="IPR035093">
    <property type="entry name" value="RelE/ParE_toxin_dom_sf"/>
</dbReference>
<protein>
    <submittedName>
        <fullName evidence="1">mRNA interferase RelE/StbE</fullName>
    </submittedName>
</protein>
<sequence>MSYDVVFIEEAKKDFRSLNRSQKILLRKSIAKLQSYGMEVGQPLKGEMTGCRKLKHKKAGLRIVFRESEEGLEIIQVIAIGKRENQYVYHAAVDRINKELY</sequence>
<dbReference type="Proteomes" id="UP000199433">
    <property type="component" value="Unassembled WGS sequence"/>
</dbReference>
<proteinExistence type="predicted"/>
<dbReference type="OrthoDB" id="2167761at2"/>
<dbReference type="AlphaFoldDB" id="A0A1G8ZRD9"/>
<dbReference type="SUPFAM" id="SSF143011">
    <property type="entry name" value="RelE-like"/>
    <property type="match status" value="1"/>
</dbReference>
<gene>
    <name evidence="1" type="ORF">SAMN04488098_10164</name>
</gene>
<reference evidence="2" key="1">
    <citation type="submission" date="2016-10" db="EMBL/GenBank/DDBJ databases">
        <authorList>
            <person name="Varghese N."/>
            <person name="Submissions S."/>
        </authorList>
    </citation>
    <scope>NUCLEOTIDE SEQUENCE [LARGE SCALE GENOMIC DNA]</scope>
    <source>
        <strain evidence="2">DSM 19181</strain>
    </source>
</reference>
<name>A0A1G8ZRD9_9LACT</name>
<evidence type="ECO:0000313" key="1">
    <source>
        <dbReference type="EMBL" id="SDK17628.1"/>
    </source>
</evidence>
<evidence type="ECO:0000313" key="2">
    <source>
        <dbReference type="Proteomes" id="UP000199433"/>
    </source>
</evidence>
<dbReference type="RefSeq" id="WP_091266348.1">
    <property type="nucleotide sequence ID" value="NZ_FNFK01000016.1"/>
</dbReference>
<dbReference type="STRING" id="426701.SAMN04488098_10164"/>
<dbReference type="Gene3D" id="3.30.2310.20">
    <property type="entry name" value="RelE-like"/>
    <property type="match status" value="1"/>
</dbReference>